<dbReference type="SUPFAM" id="SSF160544">
    <property type="entry name" value="EscU C-terminal domain-like"/>
    <property type="match status" value="1"/>
</dbReference>
<dbReference type="KEGG" id="dru:Desru_0343"/>
<name>F6DPG7_DESRL</name>
<evidence type="ECO:0000256" key="1">
    <source>
        <dbReference type="SAM" id="MobiDB-lite"/>
    </source>
</evidence>
<organism evidence="2 3">
    <name type="scientific">Desulforamulus ruminis (strain ATCC 23193 / DSM 2154 / NCIMB 8452 / DL)</name>
    <name type="common">Desulfotomaculum ruminis</name>
    <dbReference type="NCBI Taxonomy" id="696281"/>
    <lineage>
        <taxon>Bacteria</taxon>
        <taxon>Bacillati</taxon>
        <taxon>Bacillota</taxon>
        <taxon>Clostridia</taxon>
        <taxon>Eubacteriales</taxon>
        <taxon>Peptococcaceae</taxon>
        <taxon>Desulforamulus</taxon>
    </lineage>
</organism>
<accession>F6DPG7</accession>
<dbReference type="Proteomes" id="UP000009234">
    <property type="component" value="Chromosome"/>
</dbReference>
<gene>
    <name evidence="2" type="ordered locus">Desru_0343</name>
</gene>
<evidence type="ECO:0000313" key="3">
    <source>
        <dbReference type="Proteomes" id="UP000009234"/>
    </source>
</evidence>
<proteinExistence type="predicted"/>
<feature type="region of interest" description="Disordered" evidence="1">
    <location>
        <begin position="1"/>
        <end position="24"/>
    </location>
</feature>
<sequence>MNRNREKTVSPDQANRAPLTPLYQDPTLAQTLSELGMGAEIPPELHEALVRILVHVAVLDKKITK</sequence>
<dbReference type="AlphaFoldDB" id="F6DPG7"/>
<dbReference type="HOGENOM" id="CLU_2842679_0_0_9"/>
<reference evidence="3" key="1">
    <citation type="submission" date="2011-05" db="EMBL/GenBank/DDBJ databases">
        <title>Complete sequence of Desulfotomaculum ruminis DSM 2154.</title>
        <authorList>
            <person name="Lucas S."/>
            <person name="Copeland A."/>
            <person name="Lapidus A."/>
            <person name="Cheng J.-F."/>
            <person name="Goodwin L."/>
            <person name="Pitluck S."/>
            <person name="Lu M."/>
            <person name="Detter J.C."/>
            <person name="Han C."/>
            <person name="Tapia R."/>
            <person name="Land M."/>
            <person name="Hauser L."/>
            <person name="Kyrpides N."/>
            <person name="Ivanova N."/>
            <person name="Mikhailova N."/>
            <person name="Pagani I."/>
            <person name="Stams A.J.M."/>
            <person name="Plugge C.M."/>
            <person name="Muyzer G."/>
            <person name="Kuever J."/>
            <person name="Parshina S.N."/>
            <person name="Ivanova A.E."/>
            <person name="Nazina T.N."/>
            <person name="Brambilla E."/>
            <person name="Spring S."/>
            <person name="Klenk H.-P."/>
            <person name="Woyke T."/>
        </authorList>
    </citation>
    <scope>NUCLEOTIDE SEQUENCE [LARGE SCALE GENOMIC DNA]</scope>
    <source>
        <strain evidence="3">ATCC 23193 / DSM 2154 / NCIB 8452 / DL</strain>
    </source>
</reference>
<protein>
    <submittedName>
        <fullName evidence="2">Uncharacterized protein</fullName>
    </submittedName>
</protein>
<keyword evidence="3" id="KW-1185">Reference proteome</keyword>
<dbReference type="Gene3D" id="3.40.1690.10">
    <property type="entry name" value="secretion proteins EscU"/>
    <property type="match status" value="1"/>
</dbReference>
<dbReference type="InterPro" id="IPR029025">
    <property type="entry name" value="T3SS_substrate_exporter_C"/>
</dbReference>
<dbReference type="RefSeq" id="WP_013840415.1">
    <property type="nucleotide sequence ID" value="NC_015589.1"/>
</dbReference>
<dbReference type="EMBL" id="CP002780">
    <property type="protein sequence ID" value="AEG58640.1"/>
    <property type="molecule type" value="Genomic_DNA"/>
</dbReference>
<dbReference type="STRING" id="696281.Desru_0343"/>
<reference evidence="2 3" key="2">
    <citation type="journal article" date="2012" name="Stand. Genomic Sci.">
        <title>Complete genome sequence of the sulfate-reducing firmicute Desulfotomaculum ruminis type strain (DL(T)).</title>
        <authorList>
            <person name="Spring S."/>
            <person name="Visser M."/>
            <person name="Lu M."/>
            <person name="Copeland A."/>
            <person name="Lapidus A."/>
            <person name="Lucas S."/>
            <person name="Cheng J.F."/>
            <person name="Han C."/>
            <person name="Tapia R."/>
            <person name="Goodwin L.A."/>
            <person name="Pitluck S."/>
            <person name="Ivanova N."/>
            <person name="Land M."/>
            <person name="Hauser L."/>
            <person name="Larimer F."/>
            <person name="Rohde M."/>
            <person name="Goker M."/>
            <person name="Detter J.C."/>
            <person name="Kyrpides N.C."/>
            <person name="Woyke T."/>
            <person name="Schaap P.J."/>
            <person name="Plugge C.M."/>
            <person name="Muyzer G."/>
            <person name="Kuever J."/>
            <person name="Pereira I.A."/>
            <person name="Parshina S.N."/>
            <person name="Bernier-Latmani R."/>
            <person name="Stams A.J."/>
            <person name="Klenk H.P."/>
        </authorList>
    </citation>
    <scope>NUCLEOTIDE SEQUENCE [LARGE SCALE GENOMIC DNA]</scope>
    <source>
        <strain evidence="3">ATCC 23193 / DSM 2154 / NCIB 8452 / DL</strain>
    </source>
</reference>
<evidence type="ECO:0000313" key="2">
    <source>
        <dbReference type="EMBL" id="AEG58640.1"/>
    </source>
</evidence>